<accession>A0ABV3EXS4</accession>
<gene>
    <name evidence="2" type="ORF">AB0D95_27740</name>
</gene>
<evidence type="ECO:0008006" key="4">
    <source>
        <dbReference type="Google" id="ProtNLM"/>
    </source>
</evidence>
<organism evidence="2 3">
    <name type="scientific">Streptomyces chilikensis</name>
    <dbReference type="NCBI Taxonomy" id="1194079"/>
    <lineage>
        <taxon>Bacteria</taxon>
        <taxon>Bacillati</taxon>
        <taxon>Actinomycetota</taxon>
        <taxon>Actinomycetes</taxon>
        <taxon>Kitasatosporales</taxon>
        <taxon>Streptomycetaceae</taxon>
        <taxon>Streptomyces</taxon>
    </lineage>
</organism>
<feature type="transmembrane region" description="Helical" evidence="1">
    <location>
        <begin position="72"/>
        <end position="91"/>
    </location>
</feature>
<dbReference type="RefSeq" id="WP_359277241.1">
    <property type="nucleotide sequence ID" value="NZ_JBEZNA010000096.1"/>
</dbReference>
<dbReference type="EMBL" id="JBEZNA010000096">
    <property type="protein sequence ID" value="MEU9581015.1"/>
    <property type="molecule type" value="Genomic_DNA"/>
</dbReference>
<sequence>MRLYLGISVILLALLIAASGIAALTRGWVFPTNRKHITRPQLYGWGQLVIAIALCCQAAFGLMTNDLGTRQWGTLTGSVLMVTGILVIAVGQRTAGHRQRRSAQ</sequence>
<feature type="transmembrane region" description="Helical" evidence="1">
    <location>
        <begin position="42"/>
        <end position="60"/>
    </location>
</feature>
<keyword evidence="1" id="KW-0472">Membrane</keyword>
<reference evidence="2 3" key="1">
    <citation type="submission" date="2024-06" db="EMBL/GenBank/DDBJ databases">
        <title>The Natural Products Discovery Center: Release of the First 8490 Sequenced Strains for Exploring Actinobacteria Biosynthetic Diversity.</title>
        <authorList>
            <person name="Kalkreuter E."/>
            <person name="Kautsar S.A."/>
            <person name="Yang D."/>
            <person name="Bader C.D."/>
            <person name="Teijaro C.N."/>
            <person name="Fluegel L."/>
            <person name="Davis C.M."/>
            <person name="Simpson J.R."/>
            <person name="Lauterbach L."/>
            <person name="Steele A.D."/>
            <person name="Gui C."/>
            <person name="Meng S."/>
            <person name="Li G."/>
            <person name="Viehrig K."/>
            <person name="Ye F."/>
            <person name="Su P."/>
            <person name="Kiefer A.F."/>
            <person name="Nichols A."/>
            <person name="Cepeda A.J."/>
            <person name="Yan W."/>
            <person name="Fan B."/>
            <person name="Jiang Y."/>
            <person name="Adhikari A."/>
            <person name="Zheng C.-J."/>
            <person name="Schuster L."/>
            <person name="Cowan T.M."/>
            <person name="Smanski M.J."/>
            <person name="Chevrette M.G."/>
            <person name="De Carvalho L.P.S."/>
            <person name="Shen B."/>
        </authorList>
    </citation>
    <scope>NUCLEOTIDE SEQUENCE [LARGE SCALE GENOMIC DNA]</scope>
    <source>
        <strain evidence="2 3">NPDC048117</strain>
    </source>
</reference>
<name>A0ABV3EXS4_9ACTN</name>
<keyword evidence="3" id="KW-1185">Reference proteome</keyword>
<evidence type="ECO:0000256" key="1">
    <source>
        <dbReference type="SAM" id="Phobius"/>
    </source>
</evidence>
<keyword evidence="1" id="KW-0812">Transmembrane</keyword>
<dbReference type="Proteomes" id="UP001551584">
    <property type="component" value="Unassembled WGS sequence"/>
</dbReference>
<evidence type="ECO:0000313" key="2">
    <source>
        <dbReference type="EMBL" id="MEU9581015.1"/>
    </source>
</evidence>
<feature type="transmembrane region" description="Helical" evidence="1">
    <location>
        <begin position="6"/>
        <end position="30"/>
    </location>
</feature>
<comment type="caution">
    <text evidence="2">The sequence shown here is derived from an EMBL/GenBank/DDBJ whole genome shotgun (WGS) entry which is preliminary data.</text>
</comment>
<protein>
    <recommendedName>
        <fullName evidence="4">Integral membrane protein</fullName>
    </recommendedName>
</protein>
<keyword evidence="1" id="KW-1133">Transmembrane helix</keyword>
<proteinExistence type="predicted"/>
<evidence type="ECO:0000313" key="3">
    <source>
        <dbReference type="Proteomes" id="UP001551584"/>
    </source>
</evidence>